<dbReference type="EMBL" id="CP055156">
    <property type="protein sequence ID" value="QNF34402.1"/>
    <property type="molecule type" value="Genomic_DNA"/>
</dbReference>
<dbReference type="SUPFAM" id="SSF52833">
    <property type="entry name" value="Thioredoxin-like"/>
    <property type="match status" value="1"/>
</dbReference>
<evidence type="ECO:0000256" key="3">
    <source>
        <dbReference type="ARBA" id="ARBA00023157"/>
    </source>
</evidence>
<dbReference type="PROSITE" id="PS51352">
    <property type="entry name" value="THIOREDOXIN_2"/>
    <property type="match status" value="1"/>
</dbReference>
<accession>A0A7G7GB68</accession>
<dbReference type="PANTHER" id="PTHR42852">
    <property type="entry name" value="THIOL:DISULFIDE INTERCHANGE PROTEIN DSBE"/>
    <property type="match status" value="1"/>
</dbReference>
<dbReference type="Proteomes" id="UP000515237">
    <property type="component" value="Chromosome"/>
</dbReference>
<dbReference type="AlphaFoldDB" id="A0A7G7GB68"/>
<dbReference type="Pfam" id="PF00578">
    <property type="entry name" value="AhpC-TSA"/>
    <property type="match status" value="1"/>
</dbReference>
<keyword evidence="3" id="KW-1015">Disulfide bond</keyword>
<evidence type="ECO:0000256" key="2">
    <source>
        <dbReference type="ARBA" id="ARBA00022748"/>
    </source>
</evidence>
<protein>
    <submittedName>
        <fullName evidence="6">TlpA family protein disulfide reductase</fullName>
    </submittedName>
</protein>
<gene>
    <name evidence="6" type="ORF">HUW51_17350</name>
</gene>
<evidence type="ECO:0000259" key="5">
    <source>
        <dbReference type="PROSITE" id="PS51352"/>
    </source>
</evidence>
<name>A0A7G7GB68_9BACT</name>
<dbReference type="PANTHER" id="PTHR42852:SF6">
    <property type="entry name" value="THIOL:DISULFIDE INTERCHANGE PROTEIN DSBE"/>
    <property type="match status" value="1"/>
</dbReference>
<dbReference type="InterPro" id="IPR050553">
    <property type="entry name" value="Thioredoxin_ResA/DsbE_sf"/>
</dbReference>
<dbReference type="InterPro" id="IPR036249">
    <property type="entry name" value="Thioredoxin-like_sf"/>
</dbReference>
<evidence type="ECO:0000256" key="4">
    <source>
        <dbReference type="ARBA" id="ARBA00023284"/>
    </source>
</evidence>
<evidence type="ECO:0000256" key="1">
    <source>
        <dbReference type="ARBA" id="ARBA00004196"/>
    </source>
</evidence>
<dbReference type="GO" id="GO:0030313">
    <property type="term" value="C:cell envelope"/>
    <property type="evidence" value="ECO:0007669"/>
    <property type="project" value="UniProtKB-SubCell"/>
</dbReference>
<dbReference type="InterPro" id="IPR000866">
    <property type="entry name" value="AhpC/TSA"/>
</dbReference>
<organism evidence="6 7">
    <name type="scientific">Adhaeribacter swui</name>
    <dbReference type="NCBI Taxonomy" id="2086471"/>
    <lineage>
        <taxon>Bacteria</taxon>
        <taxon>Pseudomonadati</taxon>
        <taxon>Bacteroidota</taxon>
        <taxon>Cytophagia</taxon>
        <taxon>Cytophagales</taxon>
        <taxon>Hymenobacteraceae</taxon>
        <taxon>Adhaeribacter</taxon>
    </lineage>
</organism>
<keyword evidence="7" id="KW-1185">Reference proteome</keyword>
<evidence type="ECO:0000313" key="6">
    <source>
        <dbReference type="EMBL" id="QNF34402.1"/>
    </source>
</evidence>
<feature type="domain" description="Thioredoxin" evidence="5">
    <location>
        <begin position="252"/>
        <end position="390"/>
    </location>
</feature>
<reference evidence="6 7" key="1">
    <citation type="journal article" date="2018" name="Int. J. Syst. Evol. Microbiol.">
        <title>Adhaeribacter swui sp. nov., isolated from wet mud.</title>
        <authorList>
            <person name="Kim D.U."/>
            <person name="Kim K.W."/>
            <person name="Kang M.S."/>
            <person name="Kim J.Y."/>
            <person name="Jang J.H."/>
            <person name="Kim M.K."/>
        </authorList>
    </citation>
    <scope>NUCLEOTIDE SEQUENCE [LARGE SCALE GENOMIC DNA]</scope>
    <source>
        <strain evidence="6 7">KCTC 52873</strain>
    </source>
</reference>
<dbReference type="CDD" id="cd02966">
    <property type="entry name" value="TlpA_like_family"/>
    <property type="match status" value="1"/>
</dbReference>
<comment type="subcellular location">
    <subcellularLocation>
        <location evidence="1">Cell envelope</location>
    </subcellularLocation>
</comment>
<dbReference type="KEGG" id="aswu:HUW51_17350"/>
<dbReference type="GO" id="GO:0016209">
    <property type="term" value="F:antioxidant activity"/>
    <property type="evidence" value="ECO:0007669"/>
    <property type="project" value="InterPro"/>
</dbReference>
<dbReference type="GO" id="GO:0016491">
    <property type="term" value="F:oxidoreductase activity"/>
    <property type="evidence" value="ECO:0007669"/>
    <property type="project" value="InterPro"/>
</dbReference>
<sequence>MTATLLIPALLFGVMSTFHQFRISERTAKIALGKSEPPQAILDKVKKAQAALQTISYTMERTDTLVTGDVRTMRGKVKLQVAIQDSIFGFKFVARKDSEPGERIYDGHVGYETYPGTKTYRLLTEASRVRQLLNGGGGHLVLEDLVRINTSQVTTMHLREDAQHYYLTFNYRDLEEYDVRKRYKVFTIAKSSLLPVALRSHQETLGKIQDLSYRITGLLVNDPAFSYNFSELSFLKDYNQVLEVHANRPVMNLKDKPFPPFALRSFGNDPVSSAPLKGQVVLLDFWEVWCSPCIEALPKMEQLYSTYKKRGLQVYGIVNDLKQLEAAKALVRKRGLSYAMLIGNEALRKDYHLTGAVPLYILIDKKGQVRMISEGFPAELEAIIQKVLTE</sequence>
<dbReference type="RefSeq" id="WP_185270883.1">
    <property type="nucleotide sequence ID" value="NZ_CP055156.1"/>
</dbReference>
<dbReference type="InterPro" id="IPR013766">
    <property type="entry name" value="Thioredoxin_domain"/>
</dbReference>
<keyword evidence="4" id="KW-0676">Redox-active center</keyword>
<evidence type="ECO:0000313" key="7">
    <source>
        <dbReference type="Proteomes" id="UP000515237"/>
    </source>
</evidence>
<keyword evidence="2" id="KW-0201">Cytochrome c-type biogenesis</keyword>
<proteinExistence type="predicted"/>
<dbReference type="GO" id="GO:0017004">
    <property type="term" value="P:cytochrome complex assembly"/>
    <property type="evidence" value="ECO:0007669"/>
    <property type="project" value="UniProtKB-KW"/>
</dbReference>
<dbReference type="Gene3D" id="3.40.30.10">
    <property type="entry name" value="Glutaredoxin"/>
    <property type="match status" value="1"/>
</dbReference>